<dbReference type="EMBL" id="CSBK01004475">
    <property type="protein sequence ID" value="CPB93006.1"/>
    <property type="molecule type" value="Genomic_DNA"/>
</dbReference>
<evidence type="ECO:0000256" key="1">
    <source>
        <dbReference type="SAM" id="MobiDB-lite"/>
    </source>
</evidence>
<name>A0A916LH96_MYCTX</name>
<evidence type="ECO:0000313" key="3">
    <source>
        <dbReference type="Proteomes" id="UP000039021"/>
    </source>
</evidence>
<protein>
    <submittedName>
        <fullName evidence="2">Uncharacterized protein</fullName>
    </submittedName>
</protein>
<proteinExistence type="predicted"/>
<reference evidence="3" key="1">
    <citation type="submission" date="2015-03" db="EMBL/GenBank/DDBJ databases">
        <authorList>
            <consortium name="Pathogen Informatics"/>
        </authorList>
    </citation>
    <scope>NUCLEOTIDE SEQUENCE [LARGE SCALE GENOMIC DNA]</scope>
    <source>
        <strain evidence="3">N09902308</strain>
    </source>
</reference>
<dbReference type="Proteomes" id="UP000039021">
    <property type="component" value="Unassembled WGS sequence"/>
</dbReference>
<sequence length="83" mass="9001">MASSRDTCICEIPTRSAICVWVIESKNLSTKTVRSRSGNASSNGRSTSRFSIWSRPASTSPRVSVIARASSSLPPPLSMDKVW</sequence>
<feature type="compositionally biased region" description="Low complexity" evidence="1">
    <location>
        <begin position="35"/>
        <end position="49"/>
    </location>
</feature>
<organism evidence="2 3">
    <name type="scientific">Mycobacterium tuberculosis</name>
    <dbReference type="NCBI Taxonomy" id="1773"/>
    <lineage>
        <taxon>Bacteria</taxon>
        <taxon>Bacillati</taxon>
        <taxon>Actinomycetota</taxon>
        <taxon>Actinomycetes</taxon>
        <taxon>Mycobacteriales</taxon>
        <taxon>Mycobacteriaceae</taxon>
        <taxon>Mycobacterium</taxon>
        <taxon>Mycobacterium tuberculosis complex</taxon>
    </lineage>
</organism>
<feature type="region of interest" description="Disordered" evidence="1">
    <location>
        <begin position="32"/>
        <end position="52"/>
    </location>
</feature>
<evidence type="ECO:0000313" key="2">
    <source>
        <dbReference type="EMBL" id="CPB93006.1"/>
    </source>
</evidence>
<comment type="caution">
    <text evidence="2">The sequence shown here is derived from an EMBL/GenBank/DDBJ whole genome shotgun (WGS) entry which is preliminary data.</text>
</comment>
<accession>A0A916LH96</accession>
<dbReference type="AlphaFoldDB" id="A0A916LH96"/>
<gene>
    <name evidence="2" type="ORF">ERS007739_05476</name>
</gene>